<dbReference type="PANTHER" id="PTHR11742">
    <property type="entry name" value="MANNOSYL-OLIGOSACCHARIDE ALPHA-1,2-MANNOSIDASE-RELATED"/>
    <property type="match status" value="1"/>
</dbReference>
<dbReference type="SUPFAM" id="SSF48225">
    <property type="entry name" value="Seven-hairpin glycosidases"/>
    <property type="match status" value="1"/>
</dbReference>
<evidence type="ECO:0000256" key="12">
    <source>
        <dbReference type="PIRSR" id="PIRSR601382-3"/>
    </source>
</evidence>
<comment type="similarity">
    <text evidence="3 13">Belongs to the glycosyl hydrolase 47 family.</text>
</comment>
<dbReference type="PANTHER" id="PTHR11742:SF55">
    <property type="entry name" value="ENDOPLASMIC RETICULUM MANNOSYL-OLIGOSACCHARIDE 1,2-ALPHA-MANNOSIDASE"/>
    <property type="match status" value="1"/>
</dbReference>
<dbReference type="Proteomes" id="UP001157974">
    <property type="component" value="Unassembled WGS sequence"/>
</dbReference>
<evidence type="ECO:0000313" key="16">
    <source>
        <dbReference type="Proteomes" id="UP001157974"/>
    </source>
</evidence>
<reference evidence="15 16" key="1">
    <citation type="journal article" date="2023" name="Nat. Commun.">
        <title>Origin of minicircular mitochondrial genomes in red algae.</title>
        <authorList>
            <person name="Lee Y."/>
            <person name="Cho C.H."/>
            <person name="Lee Y.M."/>
            <person name="Park S.I."/>
            <person name="Yang J.H."/>
            <person name="West J.A."/>
            <person name="Bhattacharya D."/>
            <person name="Yoon H.S."/>
        </authorList>
    </citation>
    <scope>NUCLEOTIDE SEQUENCE [LARGE SCALE GENOMIC DNA]</scope>
    <source>
        <strain evidence="15 16">CCMP1338</strain>
        <tissue evidence="15">Whole cell</tissue>
    </source>
</reference>
<evidence type="ECO:0000256" key="6">
    <source>
        <dbReference type="ARBA" id="ARBA00022837"/>
    </source>
</evidence>
<comment type="cofactor">
    <cofactor evidence="1 11">
        <name>Ca(2+)</name>
        <dbReference type="ChEBI" id="CHEBI:29108"/>
    </cofactor>
</comment>
<keyword evidence="16" id="KW-1185">Reference proteome</keyword>
<feature type="binding site" evidence="11">
    <location>
        <position position="471"/>
    </location>
    <ligand>
        <name>Ca(2+)</name>
        <dbReference type="ChEBI" id="CHEBI:29108"/>
    </ligand>
</feature>
<evidence type="ECO:0000256" key="11">
    <source>
        <dbReference type="PIRSR" id="PIRSR601382-2"/>
    </source>
</evidence>
<evidence type="ECO:0000256" key="13">
    <source>
        <dbReference type="RuleBase" id="RU361193"/>
    </source>
</evidence>
<protein>
    <recommendedName>
        <fullName evidence="13">alpha-1,2-Mannosidase</fullName>
        <ecNumber evidence="13">3.2.1.-</ecNumber>
    </recommendedName>
</protein>
<dbReference type="AlphaFoldDB" id="A0AAV8UWH5"/>
<keyword evidence="13" id="KW-0326">Glycosidase</keyword>
<evidence type="ECO:0000256" key="5">
    <source>
        <dbReference type="ARBA" id="ARBA00022801"/>
    </source>
</evidence>
<evidence type="ECO:0000256" key="4">
    <source>
        <dbReference type="ARBA" id="ARBA00022723"/>
    </source>
</evidence>
<evidence type="ECO:0000256" key="2">
    <source>
        <dbReference type="ARBA" id="ARBA00004922"/>
    </source>
</evidence>
<dbReference type="Pfam" id="PF01532">
    <property type="entry name" value="Glyco_hydro_47"/>
    <property type="match status" value="1"/>
</dbReference>
<dbReference type="GO" id="GO:0004571">
    <property type="term" value="F:mannosyl-oligosaccharide 1,2-alpha-mannosidase activity"/>
    <property type="evidence" value="ECO:0007669"/>
    <property type="project" value="UniProtKB-EC"/>
</dbReference>
<dbReference type="GO" id="GO:0005783">
    <property type="term" value="C:endoplasmic reticulum"/>
    <property type="evidence" value="ECO:0007669"/>
    <property type="project" value="TreeGrafter"/>
</dbReference>
<feature type="active site" description="Proton donor" evidence="10">
    <location>
        <position position="122"/>
    </location>
</feature>
<feature type="chain" id="PRO_5043474068" description="alpha-1,2-Mannosidase" evidence="14">
    <location>
        <begin position="31"/>
        <end position="482"/>
    </location>
</feature>
<dbReference type="InterPro" id="IPR050749">
    <property type="entry name" value="Glycosyl_Hydrolase_47"/>
</dbReference>
<feature type="active site" evidence="10">
    <location>
        <position position="257"/>
    </location>
</feature>
<dbReference type="InterPro" id="IPR012341">
    <property type="entry name" value="6hp_glycosidase-like_sf"/>
</dbReference>
<evidence type="ECO:0000256" key="10">
    <source>
        <dbReference type="PIRSR" id="PIRSR601382-1"/>
    </source>
</evidence>
<evidence type="ECO:0000256" key="3">
    <source>
        <dbReference type="ARBA" id="ARBA00007658"/>
    </source>
</evidence>
<feature type="active site" description="Proton donor" evidence="10">
    <location>
        <position position="366"/>
    </location>
</feature>
<gene>
    <name evidence="15" type="ORF">NDN08_001960</name>
</gene>
<keyword evidence="4 11" id="KW-0479">Metal-binding</keyword>
<keyword evidence="7 12" id="KW-1015">Disulfide bond</keyword>
<evidence type="ECO:0000256" key="1">
    <source>
        <dbReference type="ARBA" id="ARBA00001913"/>
    </source>
</evidence>
<organism evidence="15 16">
    <name type="scientific">Rhodosorus marinus</name>
    <dbReference type="NCBI Taxonomy" id="101924"/>
    <lineage>
        <taxon>Eukaryota</taxon>
        <taxon>Rhodophyta</taxon>
        <taxon>Stylonematophyceae</taxon>
        <taxon>Stylonematales</taxon>
        <taxon>Stylonemataceae</taxon>
        <taxon>Rhodosorus</taxon>
    </lineage>
</organism>
<evidence type="ECO:0000256" key="9">
    <source>
        <dbReference type="ARBA" id="ARBA00048605"/>
    </source>
</evidence>
<evidence type="ECO:0000256" key="7">
    <source>
        <dbReference type="ARBA" id="ARBA00023157"/>
    </source>
</evidence>
<evidence type="ECO:0000256" key="14">
    <source>
        <dbReference type="SAM" id="SignalP"/>
    </source>
</evidence>
<evidence type="ECO:0000256" key="8">
    <source>
        <dbReference type="ARBA" id="ARBA00047669"/>
    </source>
</evidence>
<dbReference type="GO" id="GO:0005509">
    <property type="term" value="F:calcium ion binding"/>
    <property type="evidence" value="ECO:0007669"/>
    <property type="project" value="InterPro"/>
</dbReference>
<dbReference type="EC" id="3.2.1.-" evidence="13"/>
<keyword evidence="14" id="KW-0732">Signal</keyword>
<dbReference type="GO" id="GO:0016020">
    <property type="term" value="C:membrane"/>
    <property type="evidence" value="ECO:0007669"/>
    <property type="project" value="InterPro"/>
</dbReference>
<comment type="caution">
    <text evidence="15">The sequence shown here is derived from an EMBL/GenBank/DDBJ whole genome shotgun (WGS) entry which is preliminary data.</text>
</comment>
<dbReference type="InterPro" id="IPR001382">
    <property type="entry name" value="Glyco_hydro_47"/>
</dbReference>
<name>A0AAV8UWH5_9RHOD</name>
<keyword evidence="5 13" id="KW-0378">Hydrolase</keyword>
<dbReference type="EMBL" id="JAMWBK010000004">
    <property type="protein sequence ID" value="KAJ8905453.1"/>
    <property type="molecule type" value="Genomic_DNA"/>
</dbReference>
<dbReference type="InterPro" id="IPR036026">
    <property type="entry name" value="Seven-hairpin_glycosidases"/>
</dbReference>
<evidence type="ECO:0000313" key="15">
    <source>
        <dbReference type="EMBL" id="KAJ8905453.1"/>
    </source>
</evidence>
<comment type="pathway">
    <text evidence="2">Protein modification; protein glycosylation.</text>
</comment>
<proteinExistence type="inferred from homology"/>
<dbReference type="PROSITE" id="PS51257">
    <property type="entry name" value="PROKAR_LIPOPROTEIN"/>
    <property type="match status" value="1"/>
</dbReference>
<accession>A0AAV8UWH5</accession>
<comment type="catalytic activity">
    <reaction evidence="9">
        <text>N(4)-(alpha-D-Man-(1-&gt;2)-alpha-D-Man-(1-&gt;2)-alpha-D-Man-(1-&gt;3)-[alpha-D-Man-(1-&gt;2)-alpha-D-Man-(1-&gt;3)-[alpha-D-Man-(1-&gt;2)-alpha-D-Man-(1-&gt;6)]-alpha-D-Man-(1-&gt;6)]-beta-D-Man-(1-&gt;4)-beta-D-GlcNAc-(1-&gt;4)-beta-D-GlcNAc)-L-asparaginyl-[protein] (N-glucan mannose isomer 9A1,2,3B1,2,3) + 4 H2O = N(4)-(alpha-D-Man-(1-&gt;3)-[alpha-D-Man-(1-&gt;3)-[alpha-D-Man-(1-&gt;6)]-alpha-D-Man-(1-&gt;6)]-beta-D-Man-(1-&gt;4)-beta-D-GlcNAc-(1-&gt;4)-beta-D-GlcNAc)-L-asparaginyl-[protein] (N-glucan mannose isomer 5A1,2) + 4 beta-D-mannose</text>
        <dbReference type="Rhea" id="RHEA:56008"/>
        <dbReference type="Rhea" id="RHEA-COMP:14356"/>
        <dbReference type="Rhea" id="RHEA-COMP:14367"/>
        <dbReference type="ChEBI" id="CHEBI:15377"/>
        <dbReference type="ChEBI" id="CHEBI:28563"/>
        <dbReference type="ChEBI" id="CHEBI:59087"/>
        <dbReference type="ChEBI" id="CHEBI:139493"/>
        <dbReference type="EC" id="3.2.1.113"/>
    </reaction>
</comment>
<feature type="signal peptide" evidence="14">
    <location>
        <begin position="1"/>
        <end position="30"/>
    </location>
</feature>
<feature type="disulfide bond" evidence="12">
    <location>
        <begin position="319"/>
        <end position="352"/>
    </location>
</feature>
<keyword evidence="6 11" id="KW-0106">Calcium</keyword>
<dbReference type="Gene3D" id="1.50.10.10">
    <property type="match status" value="1"/>
</dbReference>
<feature type="active site" evidence="10">
    <location>
        <position position="386"/>
    </location>
</feature>
<dbReference type="GO" id="GO:0005975">
    <property type="term" value="P:carbohydrate metabolic process"/>
    <property type="evidence" value="ECO:0007669"/>
    <property type="project" value="InterPro"/>
</dbReference>
<comment type="catalytic activity">
    <reaction evidence="8">
        <text>N(4)-(alpha-D-Man-(1-&gt;2)-alpha-D-Man-(1-&gt;2)-alpha-D-Man-(1-&gt;3)-[alpha-D-Man-(1-&gt;3)-[alpha-D-Man-(1-&gt;2)-alpha-D-Man-(1-&gt;6)]-alpha-D-Man-(1-&gt;6)]-beta-D-Man-(1-&gt;4)-beta-D-GlcNAc-(1-&gt;4)-beta-D-GlcNAc)-L-asparaginyl-[protein] (N-glucan mannose isomer 8A1,2,3B1,3) + 3 H2O = N(4)-(alpha-D-Man-(1-&gt;3)-[alpha-D-Man-(1-&gt;3)-[alpha-D-Man-(1-&gt;6)]-alpha-D-Man-(1-&gt;6)]-beta-D-Man-(1-&gt;4)-beta-D-GlcNAc-(1-&gt;4)-beta-D-GlcNAc)-L-asparaginyl-[protein] (N-glucan mannose isomer 5A1,2) + 3 beta-D-mannose</text>
        <dbReference type="Rhea" id="RHEA:56028"/>
        <dbReference type="Rhea" id="RHEA-COMP:14358"/>
        <dbReference type="Rhea" id="RHEA-COMP:14367"/>
        <dbReference type="ChEBI" id="CHEBI:15377"/>
        <dbReference type="ChEBI" id="CHEBI:28563"/>
        <dbReference type="ChEBI" id="CHEBI:59087"/>
        <dbReference type="ChEBI" id="CHEBI:60628"/>
        <dbReference type="EC" id="3.2.1.113"/>
    </reaction>
</comment>
<dbReference type="PRINTS" id="PR00747">
    <property type="entry name" value="GLYHDRLASE47"/>
</dbReference>
<sequence length="482" mass="54531">MKTRGVVFGLAWLLLGLLSCANETVEVCEAELEDGLTSSRRGAVVNATIHAWDSYKRYAWGLDELKPVSRSGVNTFSGMGITILDSLDTLYMMGLESRFEEAREWVATELSFESVGIVSVFETTIRALGGLLSAYEQTGDEIFLEKAEDLGNRLSVAFEDSAIPKPRCSLSSRTCPKYLETDESLLAEVGTLQMEFHKLSRLSKDKHLRTLGRKTLDYVRRLGSSMQPEHNGVPPSVVRIDDASFTGDRRTFGAPSDSFFEYLPKMWVLMRKRDDFLRDMFRASVRGLADFLIAAPDVGVMVRDQIHGVFLDRMEQFTCYIPGMLILGIDAAESETERREWEILAANITKTCAAFFTHGSRGLAGELLYTRDGKVQVTPGYELRPESVEALFYMWRHTKDPIYRDMAWQIFQSIDTHCRLDVGYSAVAFVKDKYEPRDVMHSFFIAETLKYLFLIFSDDHVLELDSSVLNTEAHPLKVDVDP</sequence>